<evidence type="ECO:0000313" key="1">
    <source>
        <dbReference type="EMBL" id="SMC75265.1"/>
    </source>
</evidence>
<keyword evidence="2" id="KW-1185">Reference proteome</keyword>
<dbReference type="STRING" id="112901.SAMN04488500_10882"/>
<reference evidence="1 2" key="1">
    <citation type="submission" date="2017-04" db="EMBL/GenBank/DDBJ databases">
        <authorList>
            <person name="Afonso C.L."/>
            <person name="Miller P.J."/>
            <person name="Scott M.A."/>
            <person name="Spackman E."/>
            <person name="Goraichik I."/>
            <person name="Dimitrov K.M."/>
            <person name="Suarez D.L."/>
            <person name="Swayne D.E."/>
        </authorList>
    </citation>
    <scope>NUCLEOTIDE SEQUENCE [LARGE SCALE GENOMIC DNA]</scope>
    <source>
        <strain evidence="1 2">DSM 5090</strain>
    </source>
</reference>
<evidence type="ECO:0000313" key="2">
    <source>
        <dbReference type="Proteomes" id="UP000192738"/>
    </source>
</evidence>
<dbReference type="AlphaFoldDB" id="A0A1W2BQJ8"/>
<gene>
    <name evidence="1" type="ORF">SAMN04488500_10882</name>
</gene>
<protein>
    <recommendedName>
        <fullName evidence="3">ThiS family protein</fullName>
    </recommendedName>
</protein>
<dbReference type="EMBL" id="FWXI01000008">
    <property type="protein sequence ID" value="SMC75265.1"/>
    <property type="molecule type" value="Genomic_DNA"/>
</dbReference>
<organism evidence="1 2">
    <name type="scientific">Sporomusa malonica</name>
    <dbReference type="NCBI Taxonomy" id="112901"/>
    <lineage>
        <taxon>Bacteria</taxon>
        <taxon>Bacillati</taxon>
        <taxon>Bacillota</taxon>
        <taxon>Negativicutes</taxon>
        <taxon>Selenomonadales</taxon>
        <taxon>Sporomusaceae</taxon>
        <taxon>Sporomusa</taxon>
    </lineage>
</organism>
<evidence type="ECO:0008006" key="3">
    <source>
        <dbReference type="Google" id="ProtNLM"/>
    </source>
</evidence>
<proteinExistence type="predicted"/>
<accession>A0A1W2BQJ8</accession>
<dbReference type="Proteomes" id="UP000192738">
    <property type="component" value="Unassembled WGS sequence"/>
</dbReference>
<name>A0A1W2BQJ8_9FIRM</name>
<sequence length="114" mass="12600">MVNYTFGKAFDLRRIVMATENAVNTIEIRGFLHLASLFKERGWTSPLTLMIPGEVSGRKLLDMLEVSGEQVEAMFINGKAETVAHALIKPGDRVALVPPGTPGPYRVWLGFVEL</sequence>